<dbReference type="PROSITE" id="PS51257">
    <property type="entry name" value="PROKAR_LIPOPROTEIN"/>
    <property type="match status" value="1"/>
</dbReference>
<proteinExistence type="predicted"/>
<accession>A0A3B0ZD60</accession>
<evidence type="ECO:0000256" key="1">
    <source>
        <dbReference type="SAM" id="MobiDB-lite"/>
    </source>
</evidence>
<dbReference type="AlphaFoldDB" id="A0A3B0ZD60"/>
<name>A0A3B0ZD60_9ZZZZ</name>
<evidence type="ECO:0000313" key="2">
    <source>
        <dbReference type="EMBL" id="VAW86920.1"/>
    </source>
</evidence>
<organism evidence="2">
    <name type="scientific">hydrothermal vent metagenome</name>
    <dbReference type="NCBI Taxonomy" id="652676"/>
    <lineage>
        <taxon>unclassified sequences</taxon>
        <taxon>metagenomes</taxon>
        <taxon>ecological metagenomes</taxon>
    </lineage>
</organism>
<gene>
    <name evidence="2" type="ORF">MNBD_GAMMA16-783</name>
</gene>
<feature type="region of interest" description="Disordered" evidence="1">
    <location>
        <begin position="19"/>
        <end position="38"/>
    </location>
</feature>
<reference evidence="2" key="1">
    <citation type="submission" date="2018-06" db="EMBL/GenBank/DDBJ databases">
        <authorList>
            <person name="Zhirakovskaya E."/>
        </authorList>
    </citation>
    <scope>NUCLEOTIDE SEQUENCE</scope>
</reference>
<protein>
    <submittedName>
        <fullName evidence="2">Uncharacterized protein</fullName>
    </submittedName>
</protein>
<dbReference type="EMBL" id="UOFO01000106">
    <property type="protein sequence ID" value="VAW86920.1"/>
    <property type="molecule type" value="Genomic_DNA"/>
</dbReference>
<sequence length="68" mass="7727">MLLRPYRFIALLLLTLAGCGSDDRDDNSSPVTGNPIDINIPSTDDDKRKVVVYNWKTSEWLELFALQD</sequence>